<organism evidence="16 17">
    <name type="scientific">Candidatus Lucifugimonas marina</name>
    <dbReference type="NCBI Taxonomy" id="3038979"/>
    <lineage>
        <taxon>Bacteria</taxon>
        <taxon>Bacillati</taxon>
        <taxon>Chloroflexota</taxon>
        <taxon>Dehalococcoidia</taxon>
        <taxon>SAR202 cluster</taxon>
        <taxon>Candidatus Lucifugimonadales</taxon>
        <taxon>Candidatus Lucifugimonadaceae</taxon>
        <taxon>Candidatus Lucifugimonas</taxon>
    </lineage>
</organism>
<dbReference type="Gene3D" id="3.50.50.60">
    <property type="entry name" value="FAD/NAD(P)-binding domain"/>
    <property type="match status" value="1"/>
</dbReference>
<evidence type="ECO:0000256" key="8">
    <source>
        <dbReference type="ARBA" id="ARBA00022982"/>
    </source>
</evidence>
<evidence type="ECO:0000256" key="2">
    <source>
        <dbReference type="ARBA" id="ARBA00004170"/>
    </source>
</evidence>
<dbReference type="GO" id="GO:0022900">
    <property type="term" value="P:electron transport chain"/>
    <property type="evidence" value="ECO:0007669"/>
    <property type="project" value="InterPro"/>
</dbReference>
<evidence type="ECO:0000256" key="5">
    <source>
        <dbReference type="ARBA" id="ARBA00022448"/>
    </source>
</evidence>
<accession>A0AAJ6CT72</accession>
<dbReference type="Gene3D" id="3.90.700.10">
    <property type="entry name" value="Succinate dehydrogenase/fumarate reductase flavoprotein, catalytic domain"/>
    <property type="match status" value="1"/>
</dbReference>
<evidence type="ECO:0000313" key="18">
    <source>
        <dbReference type="Proteomes" id="UP001321249"/>
    </source>
</evidence>
<dbReference type="GO" id="GO:0033765">
    <property type="term" value="F:steroid dehydrogenase activity, acting on the CH-CH group of donors"/>
    <property type="evidence" value="ECO:0007669"/>
    <property type="project" value="UniProtKB-ARBA"/>
</dbReference>
<dbReference type="InterPro" id="IPR037099">
    <property type="entry name" value="Fum_R/Succ_DH_flav-like_C_sf"/>
</dbReference>
<evidence type="ECO:0000256" key="4">
    <source>
        <dbReference type="ARBA" id="ARBA00012792"/>
    </source>
</evidence>
<keyword evidence="5" id="KW-0813">Transport</keyword>
<dbReference type="InterPro" id="IPR015939">
    <property type="entry name" value="Fum_Rdtase/Succ_DH_flav-like_C"/>
</dbReference>
<dbReference type="RefSeq" id="WP_342822569.1">
    <property type="nucleotide sequence ID" value="NZ_CP046146.1"/>
</dbReference>
<dbReference type="PANTHER" id="PTHR11632">
    <property type="entry name" value="SUCCINATE DEHYDROGENASE 2 FLAVOPROTEIN SUBUNIT"/>
    <property type="match status" value="1"/>
</dbReference>
<dbReference type="Gene3D" id="4.10.80.40">
    <property type="entry name" value="succinate dehydrogenase protein domain"/>
    <property type="match status" value="1"/>
</dbReference>
<evidence type="ECO:0000256" key="3">
    <source>
        <dbReference type="ARBA" id="ARBA00008040"/>
    </source>
</evidence>
<keyword evidence="17" id="KW-1185">Reference proteome</keyword>
<dbReference type="InterPro" id="IPR030664">
    <property type="entry name" value="SdhA/FrdA/AprA"/>
</dbReference>
<proteinExistence type="inferred from homology"/>
<reference evidence="17 18" key="1">
    <citation type="submission" date="2019-11" db="EMBL/GenBank/DDBJ databases">
        <authorList>
            <person name="Cho J.-C."/>
        </authorList>
    </citation>
    <scope>NUCLEOTIDE SEQUENCE [LARGE SCALE GENOMIC DNA]</scope>
    <source>
        <strain evidence="16 17">JH1073</strain>
        <strain evidence="15 18">JH702</strain>
    </source>
</reference>
<comment type="similarity">
    <text evidence="3">Belongs to the FAD-dependent oxidoreductase 2 family. FRD/SDH subfamily.</text>
</comment>
<sequence length="560" mass="60602">MYEHDVLIIGGGLAGLRAAVEVTRAGADVAVISKVHPVRSHSNAAQGGINAPLTDRGDDWEGHAYDTIKGSDFLADQDAVEVMSSEAGEAVLELERMGVIFSRGEDGKLGTRAFGGQKVARTFFVGAITGSAILHVLFEQSLKLGLNVYEEWFVTKLIIEDGVCRGVVAIDLKTGEMHTIKAKAVIMAAGGAGRVFEPSTNALICTGDGLSLAYQAGVPLMDMEMIQYHPTTLARTGILMSEAARGEGGYLLNAAGERFMEKTAPDYMELASRDVVSRAEQTEIDEGRGIDGNVLLDLRHLGREYIEAKLGYLQEVSVEFLGIDMAEQPVPVQPGMHYIMGGIKTDVNGATNVPGLYAAGECANVSVHGANRLGANSLLDTVVFGRRSGAHAVEYIKSVGAHSKAEEDLANEKARIQALLDRPKGERVATIRNDMARGMTKGIGVFRDQASMEGALENLKNVKSRMGGFSIENKGKVFNTDLMFGLELEFMIDCAEAVVAGALTRKESRGAHFRTDITERDDENWLKHTLMYKDEEAENGVRVETSDVTITQWEPVKRVY</sequence>
<feature type="domain" description="FAD-dependent oxidoreductase 2 FAD-binding" evidence="13">
    <location>
        <begin position="5"/>
        <end position="378"/>
    </location>
</feature>
<dbReference type="SUPFAM" id="SSF56425">
    <property type="entry name" value="Succinate dehydrogenase/fumarate reductase flavoprotein, catalytic domain"/>
    <property type="match status" value="1"/>
</dbReference>
<feature type="active site" description="Proton acceptor" evidence="12">
    <location>
        <position position="273"/>
    </location>
</feature>
<reference evidence="17" key="3">
    <citation type="submission" date="2023-06" db="EMBL/GenBank/DDBJ databases">
        <title>Pangenomics reveal diversification of enzyme families and niche specialization in globally abundant SAR202 bacteria.</title>
        <authorList>
            <person name="Saw J.H.W."/>
        </authorList>
    </citation>
    <scope>NUCLEOTIDE SEQUENCE [LARGE SCALE GENOMIC DNA]</scope>
    <source>
        <strain evidence="17">JH1073</strain>
    </source>
</reference>
<comment type="subcellular location">
    <subcellularLocation>
        <location evidence="2">Membrane</location>
        <topology evidence="2">Peripheral membrane protein</topology>
    </subcellularLocation>
</comment>
<dbReference type="GO" id="GO:0050660">
    <property type="term" value="F:flavin adenine dinucleotide binding"/>
    <property type="evidence" value="ECO:0007669"/>
    <property type="project" value="InterPro"/>
</dbReference>
<protein>
    <recommendedName>
        <fullName evidence="4">succinate dehydrogenase</fullName>
        <ecNumber evidence="4">1.3.5.1</ecNumber>
    </recommendedName>
</protein>
<gene>
    <name evidence="15" type="ORF">GKO46_03425</name>
    <name evidence="16" type="ORF">GKO48_05835</name>
</gene>
<dbReference type="InterPro" id="IPR036188">
    <property type="entry name" value="FAD/NAD-bd_sf"/>
</dbReference>
<dbReference type="PRINTS" id="PR00368">
    <property type="entry name" value="FADPNR"/>
</dbReference>
<dbReference type="Pfam" id="PF00890">
    <property type="entry name" value="FAD_binding_2"/>
    <property type="match status" value="1"/>
</dbReference>
<evidence type="ECO:0000256" key="12">
    <source>
        <dbReference type="PIRSR" id="PIRSR000171-1"/>
    </source>
</evidence>
<evidence type="ECO:0000256" key="6">
    <source>
        <dbReference type="ARBA" id="ARBA00022630"/>
    </source>
</evidence>
<dbReference type="NCBIfam" id="TIGR01812">
    <property type="entry name" value="sdhA_frdA_Gneg"/>
    <property type="match status" value="1"/>
</dbReference>
<dbReference type="Gene3D" id="1.20.58.100">
    <property type="entry name" value="Fumarate reductase/succinate dehydrogenase flavoprotein-like, C-terminal domain"/>
    <property type="match status" value="1"/>
</dbReference>
<keyword evidence="9" id="KW-0560">Oxidoreductase</keyword>
<evidence type="ECO:0000256" key="11">
    <source>
        <dbReference type="ARBA" id="ARBA00049220"/>
    </source>
</evidence>
<dbReference type="InterPro" id="IPR003953">
    <property type="entry name" value="FAD-dep_OxRdtase_2_FAD-bd"/>
</dbReference>
<evidence type="ECO:0000313" key="15">
    <source>
        <dbReference type="EMBL" id="MDG0866119.1"/>
    </source>
</evidence>
<dbReference type="Pfam" id="PF02910">
    <property type="entry name" value="Succ_DH_flav_C"/>
    <property type="match status" value="1"/>
</dbReference>
<evidence type="ECO:0000256" key="1">
    <source>
        <dbReference type="ARBA" id="ARBA00001974"/>
    </source>
</evidence>
<dbReference type="EC" id="1.3.5.1" evidence="4"/>
<keyword evidence="6" id="KW-0285">Flavoprotein</keyword>
<dbReference type="PANTHER" id="PTHR11632:SF51">
    <property type="entry name" value="SUCCINATE DEHYDROGENASE [UBIQUINONE] FLAVOPROTEIN SUBUNIT, MITOCHONDRIAL"/>
    <property type="match status" value="1"/>
</dbReference>
<feature type="domain" description="Fumarate reductase/succinate dehydrogenase flavoprotein-like C-terminal" evidence="14">
    <location>
        <begin position="432"/>
        <end position="560"/>
    </location>
</feature>
<evidence type="ECO:0000313" key="16">
    <source>
        <dbReference type="EMBL" id="WFG39157.1"/>
    </source>
</evidence>
<evidence type="ECO:0000256" key="9">
    <source>
        <dbReference type="ARBA" id="ARBA00023002"/>
    </source>
</evidence>
<keyword evidence="10" id="KW-0472">Membrane</keyword>
<keyword evidence="7" id="KW-0274">FAD</keyword>
<dbReference type="GO" id="GO:0009061">
    <property type="term" value="P:anaerobic respiration"/>
    <property type="evidence" value="ECO:0007669"/>
    <property type="project" value="TreeGrafter"/>
</dbReference>
<dbReference type="InterPro" id="IPR014006">
    <property type="entry name" value="Succ_Dhase_FrdA_Gneg"/>
</dbReference>
<name>A0AAJ6CT72_9CHLR</name>
<dbReference type="AlphaFoldDB" id="A0AAJ6CT72"/>
<evidence type="ECO:0000313" key="17">
    <source>
        <dbReference type="Proteomes" id="UP001219901"/>
    </source>
</evidence>
<dbReference type="EMBL" id="WMBE01000001">
    <property type="protein sequence ID" value="MDG0866119.1"/>
    <property type="molecule type" value="Genomic_DNA"/>
</dbReference>
<dbReference type="InterPro" id="IPR003952">
    <property type="entry name" value="FRD_SDH_FAD_BS"/>
</dbReference>
<dbReference type="PROSITE" id="PS00504">
    <property type="entry name" value="FRD_SDH_FAD_BINDING"/>
    <property type="match status" value="1"/>
</dbReference>
<keyword evidence="8" id="KW-0249">Electron transport</keyword>
<evidence type="ECO:0000256" key="7">
    <source>
        <dbReference type="ARBA" id="ARBA00022827"/>
    </source>
</evidence>
<dbReference type="Proteomes" id="UP001219901">
    <property type="component" value="Chromosome"/>
</dbReference>
<dbReference type="PIRSF" id="PIRSF000171">
    <property type="entry name" value="SDHA_APRA_LASPO"/>
    <property type="match status" value="1"/>
</dbReference>
<dbReference type="EMBL" id="CP046147">
    <property type="protein sequence ID" value="WFG39157.1"/>
    <property type="molecule type" value="Genomic_DNA"/>
</dbReference>
<comment type="cofactor">
    <cofactor evidence="1">
        <name>FAD</name>
        <dbReference type="ChEBI" id="CHEBI:57692"/>
    </cofactor>
</comment>
<evidence type="ECO:0000256" key="10">
    <source>
        <dbReference type="ARBA" id="ARBA00023136"/>
    </source>
</evidence>
<comment type="catalytic activity">
    <reaction evidence="11">
        <text>a quinone + succinate = fumarate + a quinol</text>
        <dbReference type="Rhea" id="RHEA:40523"/>
        <dbReference type="ChEBI" id="CHEBI:24646"/>
        <dbReference type="ChEBI" id="CHEBI:29806"/>
        <dbReference type="ChEBI" id="CHEBI:30031"/>
        <dbReference type="ChEBI" id="CHEBI:132124"/>
        <dbReference type="EC" id="1.3.5.1"/>
    </reaction>
</comment>
<dbReference type="FunFam" id="3.90.700.10:FF:000001">
    <property type="entry name" value="Mitochondrial succinate dehydrogenase flavoprotein subunit"/>
    <property type="match status" value="1"/>
</dbReference>
<reference evidence="16" key="2">
    <citation type="journal article" date="2023" name="Nat. Commun.">
        <title>Cultivation of marine bacteria of the SAR202 clade.</title>
        <authorList>
            <person name="Lim Y."/>
            <person name="Seo J.H."/>
            <person name="Giovannoni S.J."/>
            <person name="Kang I."/>
            <person name="Cho J.C."/>
        </authorList>
    </citation>
    <scope>NUCLEOTIDE SEQUENCE</scope>
    <source>
        <strain evidence="16">JH1073</strain>
    </source>
</reference>
<dbReference type="GO" id="GO:0008177">
    <property type="term" value="F:succinate dehydrogenase (quinone) activity"/>
    <property type="evidence" value="ECO:0007669"/>
    <property type="project" value="UniProtKB-EC"/>
</dbReference>
<dbReference type="Proteomes" id="UP001321249">
    <property type="component" value="Unassembled WGS sequence"/>
</dbReference>
<evidence type="ECO:0000259" key="13">
    <source>
        <dbReference type="Pfam" id="PF00890"/>
    </source>
</evidence>
<evidence type="ECO:0000259" key="14">
    <source>
        <dbReference type="Pfam" id="PF02910"/>
    </source>
</evidence>
<dbReference type="SUPFAM" id="SSF51905">
    <property type="entry name" value="FAD/NAD(P)-binding domain"/>
    <property type="match status" value="1"/>
</dbReference>
<dbReference type="GO" id="GO:0009055">
    <property type="term" value="F:electron transfer activity"/>
    <property type="evidence" value="ECO:0007669"/>
    <property type="project" value="TreeGrafter"/>
</dbReference>
<dbReference type="PRINTS" id="PR00411">
    <property type="entry name" value="PNDRDTASEI"/>
</dbReference>
<dbReference type="SUPFAM" id="SSF46977">
    <property type="entry name" value="Succinate dehydrogenase/fumarate reductase flavoprotein C-terminal domain"/>
    <property type="match status" value="1"/>
</dbReference>
<dbReference type="InterPro" id="IPR027477">
    <property type="entry name" value="Succ_DH/fumarate_Rdtase_cat_sf"/>
</dbReference>
<dbReference type="GO" id="GO:0005886">
    <property type="term" value="C:plasma membrane"/>
    <property type="evidence" value="ECO:0007669"/>
    <property type="project" value="TreeGrafter"/>
</dbReference>